<evidence type="ECO:0000313" key="4">
    <source>
        <dbReference type="Proteomes" id="UP001227230"/>
    </source>
</evidence>
<dbReference type="Pfam" id="PF00078">
    <property type="entry name" value="RVT_1"/>
    <property type="match status" value="1"/>
</dbReference>
<dbReference type="EMBL" id="CP126658">
    <property type="protein sequence ID" value="WJZ98160.1"/>
    <property type="molecule type" value="Genomic_DNA"/>
</dbReference>
<dbReference type="InterPro" id="IPR005135">
    <property type="entry name" value="Endo/exonuclease/phosphatase"/>
</dbReference>
<dbReference type="SUPFAM" id="SSF56219">
    <property type="entry name" value="DNase I-like"/>
    <property type="match status" value="1"/>
</dbReference>
<dbReference type="InterPro" id="IPR043502">
    <property type="entry name" value="DNA/RNA_pol_sf"/>
</dbReference>
<evidence type="ECO:0000313" key="3">
    <source>
        <dbReference type="EMBL" id="WJZ98160.1"/>
    </source>
</evidence>
<sequence>MSETAVANWKSISSAAARNIIHIFGVINYHHRRRRYLYRTKLSLAFLCAGARISGSCAMDMSSFKLDIDELINEFTESKSMTLDDMKRVWLSRKFSYIYEARPSSNLAFFMQSLYSHSISYMSDTASLSHRLGGLYCLYCLYETQPCKPPFKIYLSLGDLKKLKDLAANAKEKGVEVAPALIKRMLDRKIFLFGFVDINESSVRERVNDLADLQNARIQVAYNKLLANSRIEHFLHMDMGMEFDLKGLNKISTEYANARKLAIEEMLELYSHGSSPVKMPVSSPGGKCWFGIDLKTFEISIEDHKGKVRGKICERGPKFSSWIRFGGKGLSLLLEGVESVCGLKERTPFRKFWSEGDRVYSLELRGNRAGRFLFCVRGSSDYPPGEEGWSEEELSKLLHFSEVLGMPVEGHEVEILELLSKLKLRTGRDIRDIQKIWSEFLGLDSSGLMRIKILCWNVRGLNDCDKRKLIKGVVRNQKADLVCPLEIKVKDVSTQLVNSVGVGRFLNWASVDARGTAGGLLLIWDNRVLENLEVESGGYSISTRFRNCSDGFSWIFSGVYGPVKGSEKEDFWEELGAIRGLWEDPWCIGGDFNAVRYPDERRNAPRLTADMRRFSEVIGELGLKDIPLAGGPFTWIGSLNSQAASRLDRFLISDQWEDHFSSISQSALPRLVSDHSPIILEAGGFSSGKSPFRFENMWLKIDGFKDLVKSWWNGYSVEGYSSHCIVEKLKALKKDLKKWNKEVVGNVSFNRAEALSRLQQWEAKENENALTPEDIEAKNLDLEEYKKWALLEETSWRQKSREIWLREGDKNIKYFHKMTNARARRNFLSKIKVNGVNLSSLAEIKEGVCNAYQTLLSDPRDWRPSINGLTFKELGEGLASSLEVSFSEEEIFAALSSFCGDKALGPDGFTMAFWLFSWDVVKPEILGLFREFYLHGTFQRSLNSTFLLLIPKKEGTEDLKDFRPISLVGSVYKLLAKVLANRLKTVMGEVISDSQHAFVHGRQILDAVLIANEALDSRLKDNIPGLLLKMDIEKAFDHVNWNFLMEVMSKMGFGHRWINWIKWCCSTASFSILINGSPSGFFRSSRGLRQGDPLSPYLFLLAMEALSQLLSRARNGNFISGFKVGGRGSEGLVVSHLLFADDTLIFCDADADQLQYLSWTFMWFEEVNLNKTEAIPVGEGIPMETLAAVLGCKIGSLPTSYLGLPLGAPYKSIRVWDAVEERFRKRLSLWKRQYLSKGGRLTLLKSTLSSLPTYFLSLFVIPKRVCARLEKIQRDFLWGGGALEKKPHLVSWKAVCADKKKGGLGIRSLSTFNKALLGKWLWRFANENEPLWKHIILSKYDLQEGGWCSKDARNRYGVGVWKAIRKEASKVVDVQNIKHISEDKKLIGDVVNKTAENWNAQKEVFYQKTGLNQRPAEEHRQDNEDDGDDFDLELEHLLSQT</sequence>
<dbReference type="Pfam" id="PF09808">
    <property type="entry name" value="SNAPC1"/>
    <property type="match status" value="1"/>
</dbReference>
<dbReference type="InterPro" id="IPR036691">
    <property type="entry name" value="Endo/exonu/phosph_ase_sf"/>
</dbReference>
<dbReference type="PROSITE" id="PS50878">
    <property type="entry name" value="RT_POL"/>
    <property type="match status" value="1"/>
</dbReference>
<feature type="region of interest" description="Disordered" evidence="1">
    <location>
        <begin position="1409"/>
        <end position="1430"/>
    </location>
</feature>
<evidence type="ECO:0000259" key="2">
    <source>
        <dbReference type="PROSITE" id="PS50878"/>
    </source>
</evidence>
<accession>A0ABY9CSV0</accession>
<feature type="domain" description="Reverse transcriptase" evidence="2">
    <location>
        <begin position="931"/>
        <end position="1206"/>
    </location>
</feature>
<dbReference type="SUPFAM" id="SSF56672">
    <property type="entry name" value="DNA/RNA polymerases"/>
    <property type="match status" value="1"/>
</dbReference>
<keyword evidence="4" id="KW-1185">Reference proteome</keyword>
<reference evidence="3 4" key="1">
    <citation type="journal article" date="2023" name="Hortic Res">
        <title>The complete reference genome for grapevine (Vitis vinifera L.) genetics and breeding.</title>
        <authorList>
            <person name="Shi X."/>
            <person name="Cao S."/>
            <person name="Wang X."/>
            <person name="Huang S."/>
            <person name="Wang Y."/>
            <person name="Liu Z."/>
            <person name="Liu W."/>
            <person name="Leng X."/>
            <person name="Peng Y."/>
            <person name="Wang N."/>
            <person name="Wang Y."/>
            <person name="Ma Z."/>
            <person name="Xu X."/>
            <person name="Zhang F."/>
            <person name="Xue H."/>
            <person name="Zhong H."/>
            <person name="Wang Y."/>
            <person name="Zhang K."/>
            <person name="Velt A."/>
            <person name="Avia K."/>
            <person name="Holtgrawe D."/>
            <person name="Grimplet J."/>
            <person name="Matus J.T."/>
            <person name="Ware D."/>
            <person name="Wu X."/>
            <person name="Wang H."/>
            <person name="Liu C."/>
            <person name="Fang Y."/>
            <person name="Rustenholz C."/>
            <person name="Cheng Z."/>
            <person name="Xiao H."/>
            <person name="Zhou Y."/>
        </authorList>
    </citation>
    <scope>NUCLEOTIDE SEQUENCE [LARGE SCALE GENOMIC DNA]</scope>
    <source>
        <strain evidence="4">cv. Pinot noir / PN40024</strain>
        <tissue evidence="3">Leaf</tissue>
    </source>
</reference>
<evidence type="ECO:0000256" key="1">
    <source>
        <dbReference type="SAM" id="MobiDB-lite"/>
    </source>
</evidence>
<dbReference type="CDD" id="cd01650">
    <property type="entry name" value="RT_nLTR_like"/>
    <property type="match status" value="1"/>
</dbReference>
<dbReference type="Proteomes" id="UP001227230">
    <property type="component" value="Chromosome 11"/>
</dbReference>
<protein>
    <recommendedName>
        <fullName evidence="2">Reverse transcriptase domain-containing protein</fullName>
    </recommendedName>
</protein>
<proteinExistence type="predicted"/>
<dbReference type="InterPro" id="IPR000477">
    <property type="entry name" value="RT_dom"/>
</dbReference>
<dbReference type="PANTHER" id="PTHR15131">
    <property type="entry name" value="SMALL NUCLEAR RNA ACTIVATING COMPLEX, POLYPEPTIDE 1"/>
    <property type="match status" value="1"/>
</dbReference>
<dbReference type="PANTHER" id="PTHR15131:SF3">
    <property type="entry name" value="SNRNA-ACTIVATING PROTEIN COMPLEX SUBUNIT 1"/>
    <property type="match status" value="1"/>
</dbReference>
<dbReference type="InterPro" id="IPR019188">
    <property type="entry name" value="SNAPC1"/>
</dbReference>
<organism evidence="3 4">
    <name type="scientific">Vitis vinifera</name>
    <name type="common">Grape</name>
    <dbReference type="NCBI Taxonomy" id="29760"/>
    <lineage>
        <taxon>Eukaryota</taxon>
        <taxon>Viridiplantae</taxon>
        <taxon>Streptophyta</taxon>
        <taxon>Embryophyta</taxon>
        <taxon>Tracheophyta</taxon>
        <taxon>Spermatophyta</taxon>
        <taxon>Magnoliopsida</taxon>
        <taxon>eudicotyledons</taxon>
        <taxon>Gunneridae</taxon>
        <taxon>Pentapetalae</taxon>
        <taxon>rosids</taxon>
        <taxon>Vitales</taxon>
        <taxon>Vitaceae</taxon>
        <taxon>Viteae</taxon>
        <taxon>Vitis</taxon>
    </lineage>
</organism>
<gene>
    <name evidence="3" type="ORF">VitviT2T_016709</name>
</gene>
<dbReference type="Pfam" id="PF03372">
    <property type="entry name" value="Exo_endo_phos"/>
    <property type="match status" value="1"/>
</dbReference>
<name>A0ABY9CSV0_VITVI</name>
<dbReference type="Gene3D" id="3.60.10.10">
    <property type="entry name" value="Endonuclease/exonuclease/phosphatase"/>
    <property type="match status" value="1"/>
</dbReference>